<evidence type="ECO:0000313" key="1">
    <source>
        <dbReference type="EMBL" id="RCN30090.1"/>
    </source>
</evidence>
<proteinExistence type="predicted"/>
<name>A0A368FGU6_ANCCA</name>
<dbReference type="EMBL" id="JOJR01001665">
    <property type="protein sequence ID" value="RCN30090.1"/>
    <property type="molecule type" value="Genomic_DNA"/>
</dbReference>
<sequence length="97" mass="11352">MGAKRAPFKILACIDFWFSSISFKFFQDLDGEGLDITSDDDAKRTLFFFTLLGNNKDRSTLKESRRNYPRRRVVWRTEQQPDDAQVTIDEPLELSDL</sequence>
<accession>A0A368FGU6</accession>
<reference evidence="1 2" key="1">
    <citation type="submission" date="2014-10" db="EMBL/GenBank/DDBJ databases">
        <title>Draft genome of the hookworm Ancylostoma caninum.</title>
        <authorList>
            <person name="Mitreva M."/>
        </authorList>
    </citation>
    <scope>NUCLEOTIDE SEQUENCE [LARGE SCALE GENOMIC DNA]</scope>
    <source>
        <strain evidence="1 2">Baltimore</strain>
    </source>
</reference>
<dbReference type="AlphaFoldDB" id="A0A368FGU6"/>
<dbReference type="Proteomes" id="UP000252519">
    <property type="component" value="Unassembled WGS sequence"/>
</dbReference>
<gene>
    <name evidence="1" type="ORF">ANCCAN_24146</name>
</gene>
<keyword evidence="2" id="KW-1185">Reference proteome</keyword>
<comment type="caution">
    <text evidence="1">The sequence shown here is derived from an EMBL/GenBank/DDBJ whole genome shotgun (WGS) entry which is preliminary data.</text>
</comment>
<organism evidence="1 2">
    <name type="scientific">Ancylostoma caninum</name>
    <name type="common">Dog hookworm</name>
    <dbReference type="NCBI Taxonomy" id="29170"/>
    <lineage>
        <taxon>Eukaryota</taxon>
        <taxon>Metazoa</taxon>
        <taxon>Ecdysozoa</taxon>
        <taxon>Nematoda</taxon>
        <taxon>Chromadorea</taxon>
        <taxon>Rhabditida</taxon>
        <taxon>Rhabditina</taxon>
        <taxon>Rhabditomorpha</taxon>
        <taxon>Strongyloidea</taxon>
        <taxon>Ancylostomatidae</taxon>
        <taxon>Ancylostomatinae</taxon>
        <taxon>Ancylostoma</taxon>
    </lineage>
</organism>
<evidence type="ECO:0000313" key="2">
    <source>
        <dbReference type="Proteomes" id="UP000252519"/>
    </source>
</evidence>
<protein>
    <submittedName>
        <fullName evidence="1">Uncharacterized protein</fullName>
    </submittedName>
</protein>